<name>A0ABQ5R3X0_9ACTN</name>
<organism evidence="1 2">
    <name type="scientific">Phytohabitans aurantiacus</name>
    <dbReference type="NCBI Taxonomy" id="3016789"/>
    <lineage>
        <taxon>Bacteria</taxon>
        <taxon>Bacillati</taxon>
        <taxon>Actinomycetota</taxon>
        <taxon>Actinomycetes</taxon>
        <taxon>Micromonosporales</taxon>
        <taxon>Micromonosporaceae</taxon>
    </lineage>
</organism>
<dbReference type="EMBL" id="BSDI01000031">
    <property type="protein sequence ID" value="GLI00276.1"/>
    <property type="molecule type" value="Genomic_DNA"/>
</dbReference>
<gene>
    <name evidence="1" type="ORF">Pa4123_55520</name>
</gene>
<protein>
    <submittedName>
        <fullName evidence="1">Uncharacterized protein</fullName>
    </submittedName>
</protein>
<proteinExistence type="predicted"/>
<dbReference type="RefSeq" id="WP_281900477.1">
    <property type="nucleotide sequence ID" value="NZ_BSDI01000031.1"/>
</dbReference>
<reference evidence="1" key="1">
    <citation type="submission" date="2022-12" db="EMBL/GenBank/DDBJ databases">
        <title>New Phytohabitans aurantiacus sp. RD004123 nov., an actinomycete isolated from soil.</title>
        <authorList>
            <person name="Triningsih D.W."/>
            <person name="Harunari E."/>
            <person name="Igarashi Y."/>
        </authorList>
    </citation>
    <scope>NUCLEOTIDE SEQUENCE</scope>
    <source>
        <strain evidence="1">RD004123</strain>
    </source>
</reference>
<keyword evidence="2" id="KW-1185">Reference proteome</keyword>
<evidence type="ECO:0000313" key="2">
    <source>
        <dbReference type="Proteomes" id="UP001144280"/>
    </source>
</evidence>
<evidence type="ECO:0000313" key="1">
    <source>
        <dbReference type="EMBL" id="GLI00276.1"/>
    </source>
</evidence>
<dbReference type="Proteomes" id="UP001144280">
    <property type="component" value="Unassembled WGS sequence"/>
</dbReference>
<comment type="caution">
    <text evidence="1">The sequence shown here is derived from an EMBL/GenBank/DDBJ whole genome shotgun (WGS) entry which is preliminary data.</text>
</comment>
<accession>A0ABQ5R3X0</accession>
<sequence length="67" mass="7636">MFTVSPLTPQQLLESFATTTPTRQQTLTWAEHSRYSQYRARWEGVCIVSHNTQGHPDHILFAGFSGD</sequence>